<dbReference type="KEGG" id="dac:Daci_1327"/>
<dbReference type="eggNOG" id="ENOG50334EC">
    <property type="taxonomic scope" value="Bacteria"/>
</dbReference>
<dbReference type="EMBL" id="CP000884">
    <property type="protein sequence ID" value="ABX33971.1"/>
    <property type="molecule type" value="Genomic_DNA"/>
</dbReference>
<dbReference type="Proteomes" id="UP000000784">
    <property type="component" value="Chromosome"/>
</dbReference>
<gene>
    <name evidence="1" type="ordered locus">Daci_1327</name>
</gene>
<keyword evidence="2" id="KW-1185">Reference proteome</keyword>
<evidence type="ECO:0000313" key="2">
    <source>
        <dbReference type="Proteomes" id="UP000000784"/>
    </source>
</evidence>
<proteinExistence type="predicted"/>
<name>A9BY36_DELAS</name>
<dbReference type="HOGENOM" id="CLU_107081_0_0_4"/>
<sequence>MQALFIFACLGTVTPSQRRIFFCVSHGVTHVRHRTTVPALCRPSAAHRGRGCGERGSGLSGAALMNALAQHRNAIVAVLASVPQIGVVQDRERHAASDAELAALFTYTPPAAGTAHVRGWWLRRSSTAEHGSSTARTVSVHQWTLHGYLAIADAQASELLLDDLVEQFRALVRADPTLGGVCQPGPLAGSDDSTDGVQVMRAEPVDFAGVRCHSVVLQLRTWSYL</sequence>
<protein>
    <submittedName>
        <fullName evidence="1">Uncharacterized protein</fullName>
    </submittedName>
</protein>
<dbReference type="AlphaFoldDB" id="A9BY36"/>
<reference evidence="1 2" key="1">
    <citation type="journal article" date="2004" name="Appl. Environ. Microbiol.">
        <title>Mineralization of individual congeners of linear alkylbenzenesulfonate by defined pairs of heterotrophic bacteria.</title>
        <authorList>
            <person name="Schleheck D."/>
            <person name="Knepper T.P."/>
            <person name="Fischer K."/>
            <person name="Cook A.M."/>
        </authorList>
    </citation>
    <scope>NUCLEOTIDE SEQUENCE [LARGE SCALE GENOMIC DNA]</scope>
    <source>
        <strain evidence="2">DSM 14801 / SPH-1</strain>
    </source>
</reference>
<accession>A9BY36</accession>
<organism evidence="1 2">
    <name type="scientific">Delftia acidovorans (strain DSM 14801 / SPH-1)</name>
    <dbReference type="NCBI Taxonomy" id="398578"/>
    <lineage>
        <taxon>Bacteria</taxon>
        <taxon>Pseudomonadati</taxon>
        <taxon>Pseudomonadota</taxon>
        <taxon>Betaproteobacteria</taxon>
        <taxon>Burkholderiales</taxon>
        <taxon>Comamonadaceae</taxon>
        <taxon>Delftia</taxon>
    </lineage>
</organism>
<reference evidence="2" key="2">
    <citation type="submission" date="2007-11" db="EMBL/GenBank/DDBJ databases">
        <title>Complete sequence of Delftia acidovorans DSM 14801 / SPH-1.</title>
        <authorList>
            <person name="Copeland A."/>
            <person name="Lucas S."/>
            <person name="Lapidus A."/>
            <person name="Barry K."/>
            <person name="Glavina del Rio T."/>
            <person name="Dalin E."/>
            <person name="Tice H."/>
            <person name="Pitluck S."/>
            <person name="Lowry S."/>
            <person name="Clum A."/>
            <person name="Schmutz J."/>
            <person name="Larimer F."/>
            <person name="Land M."/>
            <person name="Hauser L."/>
            <person name="Kyrpides N."/>
            <person name="Kim E."/>
            <person name="Schleheck D."/>
            <person name="Richardson P."/>
        </authorList>
    </citation>
    <scope>NUCLEOTIDE SEQUENCE [LARGE SCALE GENOMIC DNA]</scope>
    <source>
        <strain evidence="2">DSM 14801 / SPH-1</strain>
    </source>
</reference>
<dbReference type="STRING" id="398578.Daci_1327"/>
<evidence type="ECO:0000313" key="1">
    <source>
        <dbReference type="EMBL" id="ABX33971.1"/>
    </source>
</evidence>